<keyword evidence="3" id="KW-0732">Signal</keyword>
<dbReference type="AlphaFoldDB" id="N1VCX6"/>
<dbReference type="GO" id="GO:0030313">
    <property type="term" value="C:cell envelope"/>
    <property type="evidence" value="ECO:0007669"/>
    <property type="project" value="UniProtKB-SubCell"/>
</dbReference>
<proteinExistence type="inferred from homology"/>
<accession>N1VCX6</accession>
<evidence type="ECO:0000259" key="4">
    <source>
        <dbReference type="Pfam" id="PF13407"/>
    </source>
</evidence>
<dbReference type="CDD" id="cd01536">
    <property type="entry name" value="PBP1_ABC_sugar_binding-like"/>
    <property type="match status" value="1"/>
</dbReference>
<evidence type="ECO:0000313" key="6">
    <source>
        <dbReference type="Proteomes" id="UP000010729"/>
    </source>
</evidence>
<dbReference type="Gene3D" id="3.40.50.2300">
    <property type="match status" value="2"/>
</dbReference>
<dbReference type="EMBL" id="ANPE02000020">
    <property type="protein sequence ID" value="EMY36163.1"/>
    <property type="molecule type" value="Genomic_DNA"/>
</dbReference>
<dbReference type="PANTHER" id="PTHR46847:SF1">
    <property type="entry name" value="D-ALLOSE-BINDING PERIPLASMIC PROTEIN-RELATED"/>
    <property type="match status" value="1"/>
</dbReference>
<evidence type="ECO:0000313" key="5">
    <source>
        <dbReference type="EMBL" id="EMY36163.1"/>
    </source>
</evidence>
<comment type="similarity">
    <text evidence="2">Belongs to the bacterial solute-binding protein 2 family.</text>
</comment>
<feature type="domain" description="Periplasmic binding protein" evidence="4">
    <location>
        <begin position="2"/>
        <end position="243"/>
    </location>
</feature>
<dbReference type="PANTHER" id="PTHR46847">
    <property type="entry name" value="D-ALLOSE-BINDING PERIPLASMIC PROTEIN-RELATED"/>
    <property type="match status" value="1"/>
</dbReference>
<reference evidence="5 6" key="1">
    <citation type="journal article" date="2013" name="Genome Announc.">
        <title>Draft Genome Sequence of Arthrobacter crystallopoietes Strain BAB-32, Revealing Genes for Bioremediation.</title>
        <authorList>
            <person name="Joshi M.N."/>
            <person name="Pandit A.S."/>
            <person name="Sharma A."/>
            <person name="Pandya R.V."/>
            <person name="Desai S.M."/>
            <person name="Saxena A.K."/>
            <person name="Bagatharia S.B."/>
        </authorList>
    </citation>
    <scope>NUCLEOTIDE SEQUENCE [LARGE SCALE GENOMIC DNA]</scope>
    <source>
        <strain evidence="5 6">BAB-32</strain>
    </source>
</reference>
<keyword evidence="6" id="KW-1185">Reference proteome</keyword>
<name>N1VCX6_9MICC</name>
<dbReference type="SUPFAM" id="SSF53822">
    <property type="entry name" value="Periplasmic binding protein-like I"/>
    <property type="match status" value="1"/>
</dbReference>
<evidence type="ECO:0000256" key="2">
    <source>
        <dbReference type="ARBA" id="ARBA00007639"/>
    </source>
</evidence>
<protein>
    <submittedName>
        <fullName evidence="5">Periplasmic binding protein/LacI transcriptional regulator</fullName>
    </submittedName>
</protein>
<sequence>MEEAGAKVTTVTTNFDAAEQAQQINQAVSSKPDAIVLWPADASAVVPSLKRIKAAGIPVVVSTSIPNSEDTSLWSSFTGPDNEALGAAAARALISGLKEKGLGTSGSVIMVTGTAGAASTIGRTDGFTSTLAKEAPELKIVGSQPGNWDQTQATTAAAALFSQFDKVIGVYGQADNMTAGAITAAERAGYKPGENLIAVGSDCTIDGYNNIEAGKQYATNLQDPKLDGQNVANAAISVLEGKEVENVTWMETPLITEGNLSECASAVGK</sequence>
<evidence type="ECO:0000256" key="1">
    <source>
        <dbReference type="ARBA" id="ARBA00004196"/>
    </source>
</evidence>
<gene>
    <name evidence="5" type="ORF">D477_000535</name>
</gene>
<organism evidence="5 6">
    <name type="scientific">Arthrobacter crystallopoietes BAB-32</name>
    <dbReference type="NCBI Taxonomy" id="1246476"/>
    <lineage>
        <taxon>Bacteria</taxon>
        <taxon>Bacillati</taxon>
        <taxon>Actinomycetota</taxon>
        <taxon>Actinomycetes</taxon>
        <taxon>Micrococcales</taxon>
        <taxon>Micrococcaceae</taxon>
        <taxon>Crystallibacter</taxon>
    </lineage>
</organism>
<dbReference type="InterPro" id="IPR028082">
    <property type="entry name" value="Peripla_BP_I"/>
</dbReference>
<dbReference type="GO" id="GO:0030246">
    <property type="term" value="F:carbohydrate binding"/>
    <property type="evidence" value="ECO:0007669"/>
    <property type="project" value="UniProtKB-ARBA"/>
</dbReference>
<dbReference type="Pfam" id="PF13407">
    <property type="entry name" value="Peripla_BP_4"/>
    <property type="match status" value="1"/>
</dbReference>
<comment type="caution">
    <text evidence="5">The sequence shown here is derived from an EMBL/GenBank/DDBJ whole genome shotgun (WGS) entry which is preliminary data.</text>
</comment>
<dbReference type="InterPro" id="IPR025997">
    <property type="entry name" value="SBP_2_dom"/>
</dbReference>
<dbReference type="Proteomes" id="UP000010729">
    <property type="component" value="Unassembled WGS sequence"/>
</dbReference>
<comment type="subcellular location">
    <subcellularLocation>
        <location evidence="1">Cell envelope</location>
    </subcellularLocation>
</comment>
<evidence type="ECO:0000256" key="3">
    <source>
        <dbReference type="ARBA" id="ARBA00022729"/>
    </source>
</evidence>